<dbReference type="PANTHER" id="PTHR30055">
    <property type="entry name" value="HTH-TYPE TRANSCRIPTIONAL REGULATOR RUTR"/>
    <property type="match status" value="1"/>
</dbReference>
<keyword evidence="3" id="KW-0804">Transcription</keyword>
<gene>
    <name evidence="6" type="ORF">FJ657_07695</name>
</gene>
<dbReference type="PRINTS" id="PR00455">
    <property type="entry name" value="HTHTETR"/>
</dbReference>
<dbReference type="InterPro" id="IPR009057">
    <property type="entry name" value="Homeodomain-like_sf"/>
</dbReference>
<dbReference type="AlphaFoldDB" id="A0A506Y413"/>
<comment type="caution">
    <text evidence="6">The sequence shown here is derived from an EMBL/GenBank/DDBJ whole genome shotgun (WGS) entry which is preliminary data.</text>
</comment>
<evidence type="ECO:0000256" key="4">
    <source>
        <dbReference type="PROSITE-ProRule" id="PRU00335"/>
    </source>
</evidence>
<name>A0A506Y413_9MICO</name>
<dbReference type="PANTHER" id="PTHR30055:SF238">
    <property type="entry name" value="MYCOFACTOCIN BIOSYNTHESIS TRANSCRIPTIONAL REGULATOR MFTR-RELATED"/>
    <property type="match status" value="1"/>
</dbReference>
<dbReference type="InterPro" id="IPR050109">
    <property type="entry name" value="HTH-type_TetR-like_transc_reg"/>
</dbReference>
<dbReference type="EMBL" id="VHQG01000002">
    <property type="protein sequence ID" value="TPW75748.1"/>
    <property type="molecule type" value="Genomic_DNA"/>
</dbReference>
<feature type="DNA-binding region" description="H-T-H motif" evidence="4">
    <location>
        <begin position="29"/>
        <end position="48"/>
    </location>
</feature>
<sequence length="186" mass="20386">MGRWEPGARERLQLAALELFIEDGFEATTVAEIARRAELTERTFYRHFSDKREVIFDGQDLLVDAFVAGVVAAPEDASPRDLAEAAVAASGSFFTDERRPWSRRRQAAIDSDTGLRERESLKMGVLARALTAALRDRGVGDPTAELASDAAISVFRVSFAQWIAADETRSIGDIQVALFAAQRALA</sequence>
<dbReference type="GO" id="GO:0000976">
    <property type="term" value="F:transcription cis-regulatory region binding"/>
    <property type="evidence" value="ECO:0007669"/>
    <property type="project" value="TreeGrafter"/>
</dbReference>
<evidence type="ECO:0000256" key="1">
    <source>
        <dbReference type="ARBA" id="ARBA00023015"/>
    </source>
</evidence>
<dbReference type="PROSITE" id="PS01081">
    <property type="entry name" value="HTH_TETR_1"/>
    <property type="match status" value="1"/>
</dbReference>
<feature type="domain" description="HTH tetR-type" evidence="5">
    <location>
        <begin position="6"/>
        <end position="66"/>
    </location>
</feature>
<evidence type="ECO:0000256" key="3">
    <source>
        <dbReference type="ARBA" id="ARBA00023163"/>
    </source>
</evidence>
<dbReference type="Proteomes" id="UP000316252">
    <property type="component" value="Unassembled WGS sequence"/>
</dbReference>
<evidence type="ECO:0000256" key="2">
    <source>
        <dbReference type="ARBA" id="ARBA00023125"/>
    </source>
</evidence>
<dbReference type="PROSITE" id="PS50977">
    <property type="entry name" value="HTH_TETR_2"/>
    <property type="match status" value="1"/>
</dbReference>
<dbReference type="RefSeq" id="WP_141163108.1">
    <property type="nucleotide sequence ID" value="NZ_VHQG01000002.1"/>
</dbReference>
<evidence type="ECO:0000313" key="7">
    <source>
        <dbReference type="Proteomes" id="UP000316252"/>
    </source>
</evidence>
<keyword evidence="7" id="KW-1185">Reference proteome</keyword>
<evidence type="ECO:0000259" key="5">
    <source>
        <dbReference type="PROSITE" id="PS50977"/>
    </source>
</evidence>
<reference evidence="6 7" key="1">
    <citation type="submission" date="2019-06" db="EMBL/GenBank/DDBJ databases">
        <authorList>
            <person name="Li F."/>
        </authorList>
    </citation>
    <scope>NUCLEOTIDE SEQUENCE [LARGE SCALE GENOMIC DNA]</scope>
    <source>
        <strain evidence="6 7">10F1D-1</strain>
    </source>
</reference>
<dbReference type="GO" id="GO:0003700">
    <property type="term" value="F:DNA-binding transcription factor activity"/>
    <property type="evidence" value="ECO:0007669"/>
    <property type="project" value="TreeGrafter"/>
</dbReference>
<dbReference type="Gene3D" id="1.10.357.10">
    <property type="entry name" value="Tetracycline Repressor, domain 2"/>
    <property type="match status" value="1"/>
</dbReference>
<dbReference type="SUPFAM" id="SSF46689">
    <property type="entry name" value="Homeodomain-like"/>
    <property type="match status" value="1"/>
</dbReference>
<dbReference type="InterPro" id="IPR023772">
    <property type="entry name" value="DNA-bd_HTH_TetR-type_CS"/>
</dbReference>
<proteinExistence type="predicted"/>
<keyword evidence="1" id="KW-0805">Transcription regulation</keyword>
<dbReference type="OrthoDB" id="956698at2"/>
<keyword evidence="2 4" id="KW-0238">DNA-binding</keyword>
<protein>
    <submittedName>
        <fullName evidence="6">TetR family transcriptional regulator</fullName>
    </submittedName>
</protein>
<dbReference type="InterPro" id="IPR001647">
    <property type="entry name" value="HTH_TetR"/>
</dbReference>
<organism evidence="6 7">
    <name type="scientific">Schumannella soli</name>
    <dbReference type="NCBI Taxonomy" id="2590779"/>
    <lineage>
        <taxon>Bacteria</taxon>
        <taxon>Bacillati</taxon>
        <taxon>Actinomycetota</taxon>
        <taxon>Actinomycetes</taxon>
        <taxon>Micrococcales</taxon>
        <taxon>Microbacteriaceae</taxon>
        <taxon>Schumannella</taxon>
    </lineage>
</organism>
<dbReference type="Pfam" id="PF00440">
    <property type="entry name" value="TetR_N"/>
    <property type="match status" value="1"/>
</dbReference>
<accession>A0A506Y413</accession>
<evidence type="ECO:0000313" key="6">
    <source>
        <dbReference type="EMBL" id="TPW75748.1"/>
    </source>
</evidence>